<feature type="signal peptide" evidence="1">
    <location>
        <begin position="1"/>
        <end position="19"/>
    </location>
</feature>
<sequence length="223" mass="23816">MFKFFILLLLILFSILSTAQVGIGTTNPQATLDVNGTLKIDNTLQETELGVIKDSILVISRSGIINTLPATEILKAALPTTVKASFSTGGSKTLAIALGGKSKLTFNSEEIDSNDEFDLTTNTFTAKQDGIYIVSAQIKIGSAISASTNFGLGIEKNGTLITEENYLSVSVLSTSVSSPYRRLSTAVELVKDDTITFIVTTGLLSVDVLGDKKDSFCSIYQIR</sequence>
<dbReference type="InterPro" id="IPR008983">
    <property type="entry name" value="Tumour_necrosis_fac-like_dom"/>
</dbReference>
<reference evidence="2 3" key="1">
    <citation type="submission" date="2024-09" db="EMBL/GenBank/DDBJ databases">
        <authorList>
            <person name="Sun Q."/>
            <person name="Mori K."/>
        </authorList>
    </citation>
    <scope>NUCLEOTIDE SEQUENCE [LARGE SCALE GENOMIC DNA]</scope>
    <source>
        <strain evidence="2 3">CECT 8300</strain>
    </source>
</reference>
<dbReference type="Gene3D" id="2.60.120.40">
    <property type="match status" value="1"/>
</dbReference>
<protein>
    <recommendedName>
        <fullName evidence="4">C1q domain-containing protein</fullName>
    </recommendedName>
</protein>
<dbReference type="EMBL" id="JBHMFA010000017">
    <property type="protein sequence ID" value="MFB9106441.1"/>
    <property type="molecule type" value="Genomic_DNA"/>
</dbReference>
<comment type="caution">
    <text evidence="2">The sequence shown here is derived from an EMBL/GenBank/DDBJ whole genome shotgun (WGS) entry which is preliminary data.</text>
</comment>
<dbReference type="Proteomes" id="UP001589590">
    <property type="component" value="Unassembled WGS sequence"/>
</dbReference>
<feature type="chain" id="PRO_5045847853" description="C1q domain-containing protein" evidence="1">
    <location>
        <begin position="20"/>
        <end position="223"/>
    </location>
</feature>
<dbReference type="SUPFAM" id="SSF49842">
    <property type="entry name" value="TNF-like"/>
    <property type="match status" value="1"/>
</dbReference>
<gene>
    <name evidence="2" type="ORF">ACFFU1_16155</name>
</gene>
<evidence type="ECO:0000256" key="1">
    <source>
        <dbReference type="SAM" id="SignalP"/>
    </source>
</evidence>
<keyword evidence="1" id="KW-0732">Signal</keyword>
<evidence type="ECO:0000313" key="2">
    <source>
        <dbReference type="EMBL" id="MFB9106441.1"/>
    </source>
</evidence>
<keyword evidence="3" id="KW-1185">Reference proteome</keyword>
<organism evidence="2 3">
    <name type="scientific">Algibacter miyuki</name>
    <dbReference type="NCBI Taxonomy" id="1306933"/>
    <lineage>
        <taxon>Bacteria</taxon>
        <taxon>Pseudomonadati</taxon>
        <taxon>Bacteroidota</taxon>
        <taxon>Flavobacteriia</taxon>
        <taxon>Flavobacteriales</taxon>
        <taxon>Flavobacteriaceae</taxon>
        <taxon>Algibacter</taxon>
    </lineage>
</organism>
<dbReference type="RefSeq" id="WP_290270390.1">
    <property type="nucleotide sequence ID" value="NZ_JAUFQP010000010.1"/>
</dbReference>
<name>A0ABV5H3W0_9FLAO</name>
<evidence type="ECO:0008006" key="4">
    <source>
        <dbReference type="Google" id="ProtNLM"/>
    </source>
</evidence>
<proteinExistence type="predicted"/>
<accession>A0ABV5H3W0</accession>
<evidence type="ECO:0000313" key="3">
    <source>
        <dbReference type="Proteomes" id="UP001589590"/>
    </source>
</evidence>